<evidence type="ECO:0000313" key="3">
    <source>
        <dbReference type="Proteomes" id="UP000070444"/>
    </source>
</evidence>
<reference evidence="2 3" key="1">
    <citation type="journal article" date="2015" name="Genome Biol. Evol.">
        <title>Phylogenomic analyses indicate that early fungi evolved digesting cell walls of algal ancestors of land plants.</title>
        <authorList>
            <person name="Chang Y."/>
            <person name="Wang S."/>
            <person name="Sekimoto S."/>
            <person name="Aerts A.L."/>
            <person name="Choi C."/>
            <person name="Clum A."/>
            <person name="LaButti K.M."/>
            <person name="Lindquist E.A."/>
            <person name="Yee Ngan C."/>
            <person name="Ohm R.A."/>
            <person name="Salamov A.A."/>
            <person name="Grigoriev I.V."/>
            <person name="Spatafora J.W."/>
            <person name="Berbee M.L."/>
        </authorList>
    </citation>
    <scope>NUCLEOTIDE SEQUENCE [LARGE SCALE GENOMIC DNA]</scope>
    <source>
        <strain evidence="2 3">NRRL 28638</strain>
    </source>
</reference>
<organism evidence="2 3">
    <name type="scientific">Conidiobolus coronatus (strain ATCC 28846 / CBS 209.66 / NRRL 28638)</name>
    <name type="common">Delacroixia coronata</name>
    <dbReference type="NCBI Taxonomy" id="796925"/>
    <lineage>
        <taxon>Eukaryota</taxon>
        <taxon>Fungi</taxon>
        <taxon>Fungi incertae sedis</taxon>
        <taxon>Zoopagomycota</taxon>
        <taxon>Entomophthoromycotina</taxon>
        <taxon>Entomophthoromycetes</taxon>
        <taxon>Entomophthorales</taxon>
        <taxon>Ancylistaceae</taxon>
        <taxon>Conidiobolus</taxon>
    </lineage>
</organism>
<gene>
    <name evidence="2" type="ORF">CONCODRAFT_3048</name>
</gene>
<evidence type="ECO:0000256" key="1">
    <source>
        <dbReference type="SAM" id="MobiDB-lite"/>
    </source>
</evidence>
<accession>A0A137PG74</accession>
<sequence>MQDSRSLGMGTNIYQNASHPVQPSSHSNSNTDKYNMTLSKLTRNQSKSISPTNNGKLIHNTISSPNDNRYHHHQSILIKHQQQGTIHPISTINNSILQPTNQPTKPTNQRIKFEVKPLLVKKQTNIANTAEPKRISTMGINSRLSKSQPTSPDIGNIPKYQGIPNDFQLRRAISTSTGNQFNRRQAPLVNLKD</sequence>
<dbReference type="AlphaFoldDB" id="A0A137PG74"/>
<evidence type="ECO:0000313" key="2">
    <source>
        <dbReference type="EMBL" id="KXN73975.1"/>
    </source>
</evidence>
<dbReference type="Proteomes" id="UP000070444">
    <property type="component" value="Unassembled WGS sequence"/>
</dbReference>
<feature type="region of interest" description="Disordered" evidence="1">
    <location>
        <begin position="1"/>
        <end position="30"/>
    </location>
</feature>
<proteinExistence type="predicted"/>
<dbReference type="EMBL" id="KQ964429">
    <property type="protein sequence ID" value="KXN73975.1"/>
    <property type="molecule type" value="Genomic_DNA"/>
</dbReference>
<keyword evidence="3" id="KW-1185">Reference proteome</keyword>
<feature type="compositionally biased region" description="Polar residues" evidence="1">
    <location>
        <begin position="12"/>
        <end position="30"/>
    </location>
</feature>
<name>A0A137PG74_CONC2</name>
<protein>
    <submittedName>
        <fullName evidence="2">Uncharacterized protein</fullName>
    </submittedName>
</protein>